<protein>
    <submittedName>
        <fullName evidence="1">Uncharacterized protein</fullName>
    </submittedName>
</protein>
<dbReference type="EMBL" id="VRMN01000002">
    <property type="protein sequence ID" value="KAA8496929.1"/>
    <property type="molecule type" value="Genomic_DNA"/>
</dbReference>
<evidence type="ECO:0000313" key="1">
    <source>
        <dbReference type="EMBL" id="KAA8496929.1"/>
    </source>
</evidence>
<accession>A0A5J4YZ68</accession>
<keyword evidence="2" id="KW-1185">Reference proteome</keyword>
<sequence length="367" mass="41159">MLSFPFCMAQDGLVGDISSVFELYAQDKLFQAARALRRVEAGHSNSQEVHGHRIENSADARIQAYAHSRALDAAHCFSHLESIRSDVLEVEETLQRMQLGGARKDKWHKCFDEKTGSELKVYYQEESLGHGEAALHSLLVEGVAHTPILALASIIYETDLYSTLFWFVAESQLIQHPQPTRKMVYSRFSAPWPLADRDACMLGFAVDGLDEDGLLFINIRDARTTDRCKEGRPLSVPSFLEPRNPQKHDAVRMNITGGIELKAMGPNSTRLRMYGNVNPHLDRVPKSLINWLSRSLCRVGFHVLEDKASAIASLPHASRMRHDSVYKWLARRLHEAGIDPDALAFLKDTGANLPIDFKSDVEEVAGL</sequence>
<name>A0A5J4YZ68_PORPP</name>
<dbReference type="PANTHER" id="PTHR34560:SF1">
    <property type="entry name" value="START DOMAIN-CONTAINING PROTEIN"/>
    <property type="match status" value="1"/>
</dbReference>
<dbReference type="PANTHER" id="PTHR34560">
    <property type="entry name" value="POLYKETIDE CYCLASE/DEHYDRASE/LIPID TRANSPORT SUPERFAMILY PROTEIN"/>
    <property type="match status" value="1"/>
</dbReference>
<reference evidence="2" key="1">
    <citation type="journal article" date="2019" name="Nat. Commun.">
        <title>Expansion of phycobilisome linker gene families in mesophilic red algae.</title>
        <authorList>
            <person name="Lee J."/>
            <person name="Kim D."/>
            <person name="Bhattacharya D."/>
            <person name="Yoon H.S."/>
        </authorList>
    </citation>
    <scope>NUCLEOTIDE SEQUENCE [LARGE SCALE GENOMIC DNA]</scope>
    <source>
        <strain evidence="2">CCMP 1328</strain>
    </source>
</reference>
<comment type="caution">
    <text evidence="1">The sequence shown here is derived from an EMBL/GenBank/DDBJ whole genome shotgun (WGS) entry which is preliminary data.</text>
</comment>
<dbReference type="AlphaFoldDB" id="A0A5J4YZ68"/>
<dbReference type="InterPro" id="IPR023393">
    <property type="entry name" value="START-like_dom_sf"/>
</dbReference>
<dbReference type="SUPFAM" id="SSF55961">
    <property type="entry name" value="Bet v1-like"/>
    <property type="match status" value="1"/>
</dbReference>
<dbReference type="Proteomes" id="UP000324585">
    <property type="component" value="Unassembled WGS sequence"/>
</dbReference>
<proteinExistence type="predicted"/>
<organism evidence="1 2">
    <name type="scientific">Porphyridium purpureum</name>
    <name type="common">Red alga</name>
    <name type="synonym">Porphyridium cruentum</name>
    <dbReference type="NCBI Taxonomy" id="35688"/>
    <lineage>
        <taxon>Eukaryota</taxon>
        <taxon>Rhodophyta</taxon>
        <taxon>Bangiophyceae</taxon>
        <taxon>Porphyridiales</taxon>
        <taxon>Porphyridiaceae</taxon>
        <taxon>Porphyridium</taxon>
    </lineage>
</organism>
<gene>
    <name evidence="1" type="ORF">FVE85_0658</name>
</gene>
<dbReference type="OrthoDB" id="17317at2759"/>
<evidence type="ECO:0000313" key="2">
    <source>
        <dbReference type="Proteomes" id="UP000324585"/>
    </source>
</evidence>
<dbReference type="Gene3D" id="3.30.530.20">
    <property type="match status" value="1"/>
</dbReference>